<accession>A0A218KBY6</accession>
<evidence type="ECO:0000313" key="2">
    <source>
        <dbReference type="Proteomes" id="UP000223102"/>
    </source>
</evidence>
<proteinExistence type="predicted"/>
<sequence>MKENKNIIKGNRFHEPKAITKFDFYAVVELKVKNKDGSTSSKDVIVTTENPTTRILAEKELTAEAVKLGGKVKYFGGFKK</sequence>
<dbReference type="EMBL" id="KT070867">
    <property type="protein sequence ID" value="AKQ08403.1"/>
    <property type="molecule type" value="Genomic_DNA"/>
</dbReference>
<gene>
    <name evidence="1" type="ORF">PBC2_088</name>
</gene>
<evidence type="ECO:0000313" key="1">
    <source>
        <dbReference type="EMBL" id="AKQ08403.1"/>
    </source>
</evidence>
<name>A0A218KBY6_9CAUD</name>
<reference evidence="1 2" key="1">
    <citation type="submission" date="2015-06" db="EMBL/GenBank/DDBJ databases">
        <title>Complete genome sequence of Bacillus cereus phage PBC2.</title>
        <authorList>
            <person name="Kong M."/>
            <person name="Ryu S."/>
        </authorList>
    </citation>
    <scope>NUCLEOTIDE SEQUENCE [LARGE SCALE GENOMIC DNA]</scope>
</reference>
<organism evidence="1 2">
    <name type="scientific">Bacillus phage PBC2</name>
    <dbReference type="NCBI Taxonomy" id="1675029"/>
    <lineage>
        <taxon>Viruses</taxon>
        <taxon>Duplodnaviria</taxon>
        <taxon>Heunggongvirae</taxon>
        <taxon>Uroviricota</taxon>
        <taxon>Caudoviricetes</taxon>
        <taxon>Andregratiavirinae</taxon>
        <taxon>Haetaevirus</taxon>
        <taxon>Haetaevirus PBC2</taxon>
    </lineage>
</organism>
<keyword evidence="2" id="KW-1185">Reference proteome</keyword>
<protein>
    <submittedName>
        <fullName evidence="1">Uncharacterized protein</fullName>
    </submittedName>
</protein>
<dbReference type="Proteomes" id="UP000223102">
    <property type="component" value="Segment"/>
</dbReference>